<evidence type="ECO:0000256" key="1">
    <source>
        <dbReference type="ARBA" id="ARBA00006249"/>
    </source>
</evidence>
<sequence length="548" mass="59174">MQKKAVLTFIATALCGLCAHSQSGQNHQAASQTPGNQTQAGSATINHKQQCLALKNTPIADTTITKAEWSNGEISTDRMSSLTGGSTNVLQAKPHCVVEGEIGARTGADGKHYGTKFQLRLPENWNGSFLFQGGGGVDGFVAPAVGSIPVRSSTARPALMRGYAVVSMDGGHPTPTPDFGADQQARLDFAYQSTGKVTTVAKQLIQKMYAAAPQHSYFMGCSNGGREAMMAAQRYPLEFDGVIAANPGFRLSRAAVAQQWDYQQFMKIAPKDAQGNKILANALTQADLNKVSEAVKNRCDARDGLKDGVINAWESCDFKAEHAGLSPAKTAALKAVMDGVRDSRGNPIYSGWYYDTGLNQPDWRAWKLGSSQTAKPDAISTTLGAGALTWYFMTPAVPNFDLNKFDFDRDTPKTYQTGAINDAVSTDLSSFRARGGKLIVLTGVSDPVFSAKDQVAWFRQMNADMKNAQDFSRLFMVPGMNHCGSGQAFNDFDPLTLLENWHGKNQAPERMIAQGKSFPGKQMPVCAYPKAAFYTGGDENKAESFECR</sequence>
<keyword evidence="7" id="KW-1015">Disulfide bond</keyword>
<keyword evidence="10" id="KW-1185">Reference proteome</keyword>
<evidence type="ECO:0000256" key="8">
    <source>
        <dbReference type="SAM" id="SignalP"/>
    </source>
</evidence>
<accession>A0ABV4UHG3</accession>
<dbReference type="Pfam" id="PF07519">
    <property type="entry name" value="Tannase"/>
    <property type="match status" value="1"/>
</dbReference>
<name>A0ABV4UHG3_9RHOO</name>
<dbReference type="Gene3D" id="3.40.50.1820">
    <property type="entry name" value="alpha/beta hydrolase"/>
    <property type="match status" value="1"/>
</dbReference>
<keyword evidence="5 9" id="KW-0378">Hydrolase</keyword>
<gene>
    <name evidence="9" type="ORF">ABCS64_09690</name>
</gene>
<feature type="signal peptide" evidence="8">
    <location>
        <begin position="1"/>
        <end position="21"/>
    </location>
</feature>
<keyword evidence="3" id="KW-0479">Metal-binding</keyword>
<evidence type="ECO:0000256" key="5">
    <source>
        <dbReference type="ARBA" id="ARBA00022801"/>
    </source>
</evidence>
<dbReference type="Proteomes" id="UP001574673">
    <property type="component" value="Unassembled WGS sequence"/>
</dbReference>
<dbReference type="RefSeq" id="WP_418891628.1">
    <property type="nucleotide sequence ID" value="NZ_JBEUWX010000002.1"/>
</dbReference>
<keyword evidence="2" id="KW-0719">Serine esterase</keyword>
<comment type="caution">
    <text evidence="9">The sequence shown here is derived from an EMBL/GenBank/DDBJ whole genome shotgun (WGS) entry which is preliminary data.</text>
</comment>
<evidence type="ECO:0000256" key="4">
    <source>
        <dbReference type="ARBA" id="ARBA00022729"/>
    </source>
</evidence>
<organism evidence="9 10">
    <name type="scientific">Dentiradicibacter hellwigii</name>
    <dbReference type="NCBI Taxonomy" id="3149053"/>
    <lineage>
        <taxon>Bacteria</taxon>
        <taxon>Pseudomonadati</taxon>
        <taxon>Pseudomonadota</taxon>
        <taxon>Betaproteobacteria</taxon>
        <taxon>Rhodocyclales</taxon>
        <taxon>Rhodocyclaceae</taxon>
        <taxon>Dentiradicibacter</taxon>
    </lineage>
</organism>
<proteinExistence type="inferred from homology"/>
<evidence type="ECO:0000256" key="6">
    <source>
        <dbReference type="ARBA" id="ARBA00022837"/>
    </source>
</evidence>
<reference evidence="10" key="1">
    <citation type="submission" date="2024-06" db="EMBL/GenBank/DDBJ databases">
        <title>Radixoralia hellwigii gen. nov., sp nov., isolated from a root canal in the human oral cavity.</title>
        <authorList>
            <person name="Bartsch S."/>
            <person name="Wittmer A."/>
            <person name="Schulz A.-K."/>
            <person name="Neumann-Schaal M."/>
            <person name="Wolf J."/>
            <person name="Gronow S."/>
            <person name="Tennert C."/>
            <person name="Haecker G."/>
            <person name="Cieplik F."/>
            <person name="Al-Ahmad A."/>
        </authorList>
    </citation>
    <scope>NUCLEOTIDE SEQUENCE [LARGE SCALE GENOMIC DNA]</scope>
    <source>
        <strain evidence="10">Wk13</strain>
    </source>
</reference>
<keyword evidence="4 8" id="KW-0732">Signal</keyword>
<evidence type="ECO:0000313" key="10">
    <source>
        <dbReference type="Proteomes" id="UP001574673"/>
    </source>
</evidence>
<dbReference type="GO" id="GO:0016787">
    <property type="term" value="F:hydrolase activity"/>
    <property type="evidence" value="ECO:0007669"/>
    <property type="project" value="UniProtKB-KW"/>
</dbReference>
<evidence type="ECO:0000313" key="9">
    <source>
        <dbReference type="EMBL" id="MFA9950582.1"/>
    </source>
</evidence>
<dbReference type="SUPFAM" id="SSF53474">
    <property type="entry name" value="alpha/beta-Hydrolases"/>
    <property type="match status" value="1"/>
</dbReference>
<evidence type="ECO:0000256" key="2">
    <source>
        <dbReference type="ARBA" id="ARBA00022487"/>
    </source>
</evidence>
<feature type="chain" id="PRO_5045965318" evidence="8">
    <location>
        <begin position="22"/>
        <end position="548"/>
    </location>
</feature>
<dbReference type="PANTHER" id="PTHR33938">
    <property type="entry name" value="FERULOYL ESTERASE B-RELATED"/>
    <property type="match status" value="1"/>
</dbReference>
<dbReference type="EMBL" id="JBEUWX010000002">
    <property type="protein sequence ID" value="MFA9950582.1"/>
    <property type="molecule type" value="Genomic_DNA"/>
</dbReference>
<comment type="similarity">
    <text evidence="1">Belongs to the tannase family.</text>
</comment>
<evidence type="ECO:0000256" key="3">
    <source>
        <dbReference type="ARBA" id="ARBA00022723"/>
    </source>
</evidence>
<protein>
    <submittedName>
        <fullName evidence="9">Tannase/feruloyl esterase family alpha/beta hydrolase</fullName>
    </submittedName>
</protein>
<dbReference type="InterPro" id="IPR029058">
    <property type="entry name" value="AB_hydrolase_fold"/>
</dbReference>
<evidence type="ECO:0000256" key="7">
    <source>
        <dbReference type="ARBA" id="ARBA00023157"/>
    </source>
</evidence>
<keyword evidence="6" id="KW-0106">Calcium</keyword>
<dbReference type="PANTHER" id="PTHR33938:SF15">
    <property type="entry name" value="FERULOYL ESTERASE B-RELATED"/>
    <property type="match status" value="1"/>
</dbReference>
<dbReference type="InterPro" id="IPR011118">
    <property type="entry name" value="Tannase/feruloyl_esterase"/>
</dbReference>